<dbReference type="Proteomes" id="UP000248987">
    <property type="component" value="Unassembled WGS sequence"/>
</dbReference>
<dbReference type="EMBL" id="QLLQ01000003">
    <property type="protein sequence ID" value="RAJ25770.1"/>
    <property type="molecule type" value="Genomic_DNA"/>
</dbReference>
<comment type="caution">
    <text evidence="1">The sequence shown here is derived from an EMBL/GenBank/DDBJ whole genome shotgun (WGS) entry which is preliminary data.</text>
</comment>
<evidence type="ECO:0000313" key="1">
    <source>
        <dbReference type="EMBL" id="RAJ25770.1"/>
    </source>
</evidence>
<sequence>MQKENNELIYPKGLQHFLGLFDLGKADFNKFAFFVPICKVFTKTNYINERQFPLMLF</sequence>
<protein>
    <submittedName>
        <fullName evidence="1">Uncharacterized protein</fullName>
    </submittedName>
</protein>
<name>A0A327S9T7_9FLAO</name>
<keyword evidence="2" id="KW-1185">Reference proteome</keyword>
<reference evidence="1 2" key="1">
    <citation type="submission" date="2018-06" db="EMBL/GenBank/DDBJ databases">
        <title>Genomic Encyclopedia of Archaeal and Bacterial Type Strains, Phase II (KMG-II): from individual species to whole genera.</title>
        <authorList>
            <person name="Goeker M."/>
        </authorList>
    </citation>
    <scope>NUCLEOTIDE SEQUENCE [LARGE SCALE GENOMIC DNA]</scope>
    <source>
        <strain evidence="1 2">DSM 12408</strain>
    </source>
</reference>
<dbReference type="AlphaFoldDB" id="A0A327S9T7"/>
<organism evidence="1 2">
    <name type="scientific">Gelidibacter algens</name>
    <dbReference type="NCBI Taxonomy" id="49280"/>
    <lineage>
        <taxon>Bacteria</taxon>
        <taxon>Pseudomonadati</taxon>
        <taxon>Bacteroidota</taxon>
        <taxon>Flavobacteriia</taxon>
        <taxon>Flavobacteriales</taxon>
        <taxon>Flavobacteriaceae</taxon>
        <taxon>Gelidibacter</taxon>
    </lineage>
</organism>
<accession>A0A327S9T7</accession>
<gene>
    <name evidence="1" type="ORF">LX77_01186</name>
</gene>
<evidence type="ECO:0000313" key="2">
    <source>
        <dbReference type="Proteomes" id="UP000248987"/>
    </source>
</evidence>
<proteinExistence type="predicted"/>